<evidence type="ECO:0000313" key="1">
    <source>
        <dbReference type="EMBL" id="MCJ0972453.1"/>
    </source>
</evidence>
<gene>
    <name evidence="1" type="ORF">MST27_03575</name>
</gene>
<dbReference type="Pfam" id="PF07388">
    <property type="entry name" value="A-2_8-polyST"/>
    <property type="match status" value="1"/>
</dbReference>
<name>A0A9X2AQM2_9GAMM</name>
<dbReference type="RefSeq" id="WP_243604648.1">
    <property type="nucleotide sequence ID" value="NZ_JALGRD010000002.1"/>
</dbReference>
<reference evidence="1" key="1">
    <citation type="submission" date="2022-03" db="EMBL/GenBank/DDBJ databases">
        <title>Pseudomonas marianensis sp. nov., a marine bacterium isolated from deep-sea sediments of the Mariana Trench.</title>
        <authorList>
            <person name="Wei Y."/>
        </authorList>
    </citation>
    <scope>NUCLEOTIDE SEQUENCE</scope>
    <source>
        <strain evidence="1">PS1</strain>
    </source>
</reference>
<dbReference type="AlphaFoldDB" id="A0A9X2AQM2"/>
<keyword evidence="2" id="KW-1185">Reference proteome</keyword>
<protein>
    <submittedName>
        <fullName evidence="1">Alpha-2,8-polysialyltransferase family protein</fullName>
    </submittedName>
</protein>
<organism evidence="1 2">
    <name type="scientific">Stutzerimonas marianensis</name>
    <dbReference type="NCBI Taxonomy" id="2929513"/>
    <lineage>
        <taxon>Bacteria</taxon>
        <taxon>Pseudomonadati</taxon>
        <taxon>Pseudomonadota</taxon>
        <taxon>Gammaproteobacteria</taxon>
        <taxon>Pseudomonadales</taxon>
        <taxon>Pseudomonadaceae</taxon>
        <taxon>Stutzerimonas</taxon>
    </lineage>
</organism>
<dbReference type="Proteomes" id="UP001139682">
    <property type="component" value="Unassembled WGS sequence"/>
</dbReference>
<comment type="caution">
    <text evidence="1">The sequence shown here is derived from an EMBL/GenBank/DDBJ whole genome shotgun (WGS) entry which is preliminary data.</text>
</comment>
<proteinExistence type="predicted"/>
<dbReference type="EMBL" id="JALGRD010000002">
    <property type="protein sequence ID" value="MCJ0972453.1"/>
    <property type="molecule type" value="Genomic_DNA"/>
</dbReference>
<dbReference type="InterPro" id="IPR010866">
    <property type="entry name" value="A-2_8-polyST"/>
</dbReference>
<evidence type="ECO:0000313" key="2">
    <source>
        <dbReference type="Proteomes" id="UP001139682"/>
    </source>
</evidence>
<accession>A0A9X2AQM2</accession>
<sequence>MIGSSKKICVVLSMHQLIIVLSVLKAKQLGRNYFDCVLLREGAHYPELISRIFTGADIYVVKKIEAKGVWGRIAEIKRLGDNAVESLRLKGAKIEIWIPNKTYHITNFILYHASVGKTVAYEDGLGSYIDSGLLERKAGFRTLAKKILAVVGLFPVYRSFFGVSKIKANEYWALGKSAFSGKGVNLISTDDYISALTSILTLVSRDSLPNITEFSTKGNVVVVGQPLAEVGLCSVQESISKFRRLGQAFIASLGSQKEVCKVIYLPHPTERPDLAEKRLEAFTESGRYSCVSCVYENKNSIEIMLAHLALSGVEVILVGSSSTALYSASISNICTESYFCADSNDLNVEEQRAIFNRFGVKPIDL</sequence>